<organism evidence="1 2">
    <name type="scientific">Nocardia aurantiaca</name>
    <dbReference type="NCBI Taxonomy" id="2675850"/>
    <lineage>
        <taxon>Bacteria</taxon>
        <taxon>Bacillati</taxon>
        <taxon>Actinomycetota</taxon>
        <taxon>Actinomycetes</taxon>
        <taxon>Mycobacteriales</taxon>
        <taxon>Nocardiaceae</taxon>
        <taxon>Nocardia</taxon>
    </lineage>
</organism>
<dbReference type="Proteomes" id="UP000432464">
    <property type="component" value="Unassembled WGS sequence"/>
</dbReference>
<evidence type="ECO:0000313" key="1">
    <source>
        <dbReference type="EMBL" id="MTE16963.1"/>
    </source>
</evidence>
<gene>
    <name evidence="1" type="ORF">GLP40_30010</name>
</gene>
<accession>A0A6I3L1T5</accession>
<evidence type="ECO:0000313" key="2">
    <source>
        <dbReference type="Proteomes" id="UP000432464"/>
    </source>
</evidence>
<keyword evidence="2" id="KW-1185">Reference proteome</keyword>
<protein>
    <submittedName>
        <fullName evidence="1">Uncharacterized protein</fullName>
    </submittedName>
</protein>
<proteinExistence type="predicted"/>
<sequence>MSITVGSAACPLPAVSAIDLADTAVVITTPTDTMPASGHRAHSIRTPRRHMDLRGRTPRDSRSKPIAALALSLTDVKVTLMLGCHMEIHRAPPWLKLLCTLRRSTVFAALSYTIVATPL</sequence>
<comment type="caution">
    <text evidence="1">The sequence shown here is derived from an EMBL/GenBank/DDBJ whole genome shotgun (WGS) entry which is preliminary data.</text>
</comment>
<reference evidence="1 2" key="1">
    <citation type="submission" date="2019-11" db="EMBL/GenBank/DDBJ databases">
        <title>Nocardia sp. nov. CT2-14 isolated from soil.</title>
        <authorList>
            <person name="Kanchanasin P."/>
            <person name="Tanasupawat S."/>
            <person name="Yuki M."/>
            <person name="Kudo T."/>
        </authorList>
    </citation>
    <scope>NUCLEOTIDE SEQUENCE [LARGE SCALE GENOMIC DNA]</scope>
    <source>
        <strain evidence="1 2">CT2-14</strain>
    </source>
</reference>
<dbReference type="AlphaFoldDB" id="A0A6I3L1T5"/>
<dbReference type="RefSeq" id="WP_154791369.1">
    <property type="nucleotide sequence ID" value="NZ_WMBB01000017.1"/>
</dbReference>
<dbReference type="EMBL" id="WMBB01000017">
    <property type="protein sequence ID" value="MTE16963.1"/>
    <property type="molecule type" value="Genomic_DNA"/>
</dbReference>
<name>A0A6I3L1T5_9NOCA</name>